<protein>
    <submittedName>
        <fullName evidence="2">DUF2272 domain-containing protein</fullName>
    </submittedName>
</protein>
<gene>
    <name evidence="2" type="ORF">IAI61_18945</name>
</gene>
<dbReference type="Pfam" id="PF10030">
    <property type="entry name" value="DUF2272"/>
    <property type="match status" value="1"/>
</dbReference>
<accession>A0ABS3KUG0</accession>
<organism evidence="2 3">
    <name type="scientific">Roseomonas haemaphysalidis</name>
    <dbReference type="NCBI Taxonomy" id="2768162"/>
    <lineage>
        <taxon>Bacteria</taxon>
        <taxon>Pseudomonadati</taxon>
        <taxon>Pseudomonadota</taxon>
        <taxon>Alphaproteobacteria</taxon>
        <taxon>Acetobacterales</taxon>
        <taxon>Roseomonadaceae</taxon>
        <taxon>Roseomonas</taxon>
    </lineage>
</organism>
<proteinExistence type="predicted"/>
<evidence type="ECO:0000313" key="3">
    <source>
        <dbReference type="Proteomes" id="UP001518989"/>
    </source>
</evidence>
<keyword evidence="3" id="KW-1185">Reference proteome</keyword>
<dbReference type="EMBL" id="JACTNG010000012">
    <property type="protein sequence ID" value="MBO1081121.1"/>
    <property type="molecule type" value="Genomic_DNA"/>
</dbReference>
<dbReference type="Proteomes" id="UP001518989">
    <property type="component" value="Unassembled WGS sequence"/>
</dbReference>
<feature type="domain" description="DUF2272" evidence="1">
    <location>
        <begin position="75"/>
        <end position="206"/>
    </location>
</feature>
<name>A0ABS3KUG0_9PROT</name>
<reference evidence="2 3" key="1">
    <citation type="submission" date="2020-09" db="EMBL/GenBank/DDBJ databases">
        <title>Roseomonas.</title>
        <authorList>
            <person name="Zhu W."/>
        </authorList>
    </citation>
    <scope>NUCLEOTIDE SEQUENCE [LARGE SCALE GENOMIC DNA]</scope>
    <source>
        <strain evidence="2 3">573</strain>
    </source>
</reference>
<evidence type="ECO:0000259" key="1">
    <source>
        <dbReference type="Pfam" id="PF10030"/>
    </source>
</evidence>
<sequence length="242" mass="25902">MLRIALEEWREWGSITVHDGQPRPAAAPQESRLANFPRVLAYWRAVDSEGRAAIDRNRGRFAALLGLPGTAGALWGEPAWSAAFVSFVMRNAGVDQREFPSSAAHSFYIDGMLADALAYPAKAPFVPRDIAAYAPQPGDLVCADRSRRPLAGWRDRLAERGQFRPMHCDIVVAAGAGGVQAVGGNIADAVTLSVFSTDAGGRLVARAPGQPIWFAVFENRLGRLPPFDAVPIAGLSTGRAPS</sequence>
<evidence type="ECO:0000313" key="2">
    <source>
        <dbReference type="EMBL" id="MBO1081121.1"/>
    </source>
</evidence>
<comment type="caution">
    <text evidence="2">The sequence shown here is derived from an EMBL/GenBank/DDBJ whole genome shotgun (WGS) entry which is preliminary data.</text>
</comment>
<dbReference type="InterPro" id="IPR019262">
    <property type="entry name" value="DUF2272"/>
</dbReference>